<evidence type="ECO:0000313" key="2">
    <source>
        <dbReference type="Proteomes" id="UP000260758"/>
    </source>
</evidence>
<dbReference type="EMBL" id="QSTP01000001">
    <property type="protein sequence ID" value="RGM75561.1"/>
    <property type="molecule type" value="Genomic_DNA"/>
</dbReference>
<organism evidence="1 2">
    <name type="scientific">Agathobacter rectalis</name>
    <dbReference type="NCBI Taxonomy" id="39491"/>
    <lineage>
        <taxon>Bacteria</taxon>
        <taxon>Bacillati</taxon>
        <taxon>Bacillota</taxon>
        <taxon>Clostridia</taxon>
        <taxon>Lachnospirales</taxon>
        <taxon>Lachnospiraceae</taxon>
        <taxon>Agathobacter</taxon>
    </lineage>
</organism>
<gene>
    <name evidence="1" type="ORF">DXB99_03265</name>
</gene>
<sequence>MNDEYRIEVDTGRCVYGFTDTLAELLADVKFEYGKKEAEKVSIWTKSSKEGDEYVSEDKLMHIWNIGKS</sequence>
<dbReference type="AlphaFoldDB" id="A0A3E4YM54"/>
<comment type="caution">
    <text evidence="1">The sequence shown here is derived from an EMBL/GenBank/DDBJ whole genome shotgun (WGS) entry which is preliminary data.</text>
</comment>
<evidence type="ECO:0000313" key="1">
    <source>
        <dbReference type="EMBL" id="RGM75561.1"/>
    </source>
</evidence>
<accession>A0A3E4YM54</accession>
<name>A0A3E4YM54_9FIRM</name>
<dbReference type="RefSeq" id="WP_117718317.1">
    <property type="nucleotide sequence ID" value="NZ_QSTP01000001.1"/>
</dbReference>
<proteinExistence type="predicted"/>
<protein>
    <submittedName>
        <fullName evidence="1">Uncharacterized protein</fullName>
    </submittedName>
</protein>
<reference evidence="1 2" key="1">
    <citation type="submission" date="2018-08" db="EMBL/GenBank/DDBJ databases">
        <title>A genome reference for cultivated species of the human gut microbiota.</title>
        <authorList>
            <person name="Zou Y."/>
            <person name="Xue W."/>
            <person name="Luo G."/>
        </authorList>
    </citation>
    <scope>NUCLEOTIDE SEQUENCE [LARGE SCALE GENOMIC DNA]</scope>
    <source>
        <strain evidence="1 2">OM07-13</strain>
    </source>
</reference>
<dbReference type="Proteomes" id="UP000260758">
    <property type="component" value="Unassembled WGS sequence"/>
</dbReference>